<keyword evidence="2" id="KW-1133">Transmembrane helix</keyword>
<dbReference type="RefSeq" id="WP_166756617.1">
    <property type="nucleotide sequence ID" value="NZ_BAABJU010000003.1"/>
</dbReference>
<evidence type="ECO:0000313" key="5">
    <source>
        <dbReference type="Proteomes" id="UP000552836"/>
    </source>
</evidence>
<keyword evidence="2" id="KW-0812">Transmembrane</keyword>
<gene>
    <name evidence="4" type="ORF">FB380_003508</name>
    <name evidence="3" type="ORF">GCM10011589_37800</name>
</gene>
<reference evidence="3" key="1">
    <citation type="journal article" date="2014" name="Int. J. Syst. Evol. Microbiol.">
        <title>Complete genome of a new Firmicutes species belonging to the dominant human colonic microbiota ('Ruminococcus bicirculans') reveals two chromosomes and a selective capacity to utilize plant glucans.</title>
        <authorList>
            <consortium name="NISC Comparative Sequencing Program"/>
            <person name="Wegmann U."/>
            <person name="Louis P."/>
            <person name="Goesmann A."/>
            <person name="Henrissat B."/>
            <person name="Duncan S.H."/>
            <person name="Flint H.J."/>
        </authorList>
    </citation>
    <scope>NUCLEOTIDE SEQUENCE</scope>
    <source>
        <strain evidence="3">CGMCC 4.5581</strain>
    </source>
</reference>
<reference evidence="6" key="2">
    <citation type="journal article" date="2019" name="Int. J. Syst. Evol. Microbiol.">
        <title>The Global Catalogue of Microorganisms (GCM) 10K type strain sequencing project: providing services to taxonomists for standard genome sequencing and annotation.</title>
        <authorList>
            <consortium name="The Broad Institute Genomics Platform"/>
            <consortium name="The Broad Institute Genome Sequencing Center for Infectious Disease"/>
            <person name="Wu L."/>
            <person name="Ma J."/>
        </authorList>
    </citation>
    <scope>NUCLEOTIDE SEQUENCE [LARGE SCALE GENOMIC DNA]</scope>
    <source>
        <strain evidence="6">CGMCC 4.5581</strain>
    </source>
</reference>
<sequence length="168" mass="17096">MQFDPQTMSATAPPPQDAAPRGGALGFLGTVPGILTALAGVITAMATFYTVHVTSGSSGSTLDQPADPPPEVTAPVDPGVLVDRLDSAPVPDTTLDAQVTGLVTDCTNGAIDACTGLLDLLAWTCSDGDPSGCDLLYWVSPVGSDYEAYGATCGVRAGWEYAGRCSEL</sequence>
<evidence type="ECO:0000313" key="4">
    <source>
        <dbReference type="EMBL" id="NIH69020.1"/>
    </source>
</evidence>
<reference evidence="4 5" key="3">
    <citation type="submission" date="2020-02" db="EMBL/GenBank/DDBJ databases">
        <title>Sequencing the genomes of 1000 actinobacteria strains.</title>
        <authorList>
            <person name="Klenk H.-P."/>
        </authorList>
    </citation>
    <scope>NUCLEOTIDE SEQUENCE [LARGE SCALE GENOMIC DNA]</scope>
    <source>
        <strain evidence="4 5">DSM 45201</strain>
    </source>
</reference>
<dbReference type="Proteomes" id="UP000552836">
    <property type="component" value="Unassembled WGS sequence"/>
</dbReference>
<name>A0A846M3D0_9ACTN</name>
<evidence type="ECO:0000256" key="2">
    <source>
        <dbReference type="SAM" id="Phobius"/>
    </source>
</evidence>
<keyword evidence="6" id="KW-1185">Reference proteome</keyword>
<dbReference type="EMBL" id="JAAMPA010000002">
    <property type="protein sequence ID" value="NIH69020.1"/>
    <property type="molecule type" value="Genomic_DNA"/>
</dbReference>
<proteinExistence type="predicted"/>
<dbReference type="EMBL" id="BMMI01000007">
    <property type="protein sequence ID" value="GGL78174.1"/>
    <property type="molecule type" value="Genomic_DNA"/>
</dbReference>
<organism evidence="4 5">
    <name type="scientific">Modestobacter marinus</name>
    <dbReference type="NCBI Taxonomy" id="477641"/>
    <lineage>
        <taxon>Bacteria</taxon>
        <taxon>Bacillati</taxon>
        <taxon>Actinomycetota</taxon>
        <taxon>Actinomycetes</taxon>
        <taxon>Geodermatophilales</taxon>
        <taxon>Geodermatophilaceae</taxon>
        <taxon>Modestobacter</taxon>
    </lineage>
</organism>
<feature type="region of interest" description="Disordered" evidence="1">
    <location>
        <begin position="1"/>
        <end position="23"/>
    </location>
</feature>
<protein>
    <submittedName>
        <fullName evidence="4">Uncharacterized protein</fullName>
    </submittedName>
</protein>
<comment type="caution">
    <text evidence="4">The sequence shown here is derived from an EMBL/GenBank/DDBJ whole genome shotgun (WGS) entry which is preliminary data.</text>
</comment>
<evidence type="ECO:0000256" key="1">
    <source>
        <dbReference type="SAM" id="MobiDB-lite"/>
    </source>
</evidence>
<keyword evidence="2" id="KW-0472">Membrane</keyword>
<reference evidence="3" key="4">
    <citation type="submission" date="2024-05" db="EMBL/GenBank/DDBJ databases">
        <authorList>
            <person name="Sun Q."/>
            <person name="Zhou Y."/>
        </authorList>
    </citation>
    <scope>NUCLEOTIDE SEQUENCE</scope>
    <source>
        <strain evidence="3">CGMCC 4.5581</strain>
    </source>
</reference>
<dbReference type="Proteomes" id="UP000648663">
    <property type="component" value="Unassembled WGS sequence"/>
</dbReference>
<evidence type="ECO:0000313" key="6">
    <source>
        <dbReference type="Proteomes" id="UP000648663"/>
    </source>
</evidence>
<dbReference type="AlphaFoldDB" id="A0A846M3D0"/>
<evidence type="ECO:0000313" key="3">
    <source>
        <dbReference type="EMBL" id="GGL78174.1"/>
    </source>
</evidence>
<accession>A0A846M3D0</accession>
<feature type="compositionally biased region" description="Polar residues" evidence="1">
    <location>
        <begin position="1"/>
        <end position="10"/>
    </location>
</feature>
<feature type="transmembrane region" description="Helical" evidence="2">
    <location>
        <begin position="24"/>
        <end position="51"/>
    </location>
</feature>